<dbReference type="AlphaFoldDB" id="A0A9I9EBC5"/>
<protein>
    <submittedName>
        <fullName evidence="1">Uncharacterized protein</fullName>
    </submittedName>
</protein>
<reference evidence="1" key="1">
    <citation type="submission" date="2023-03" db="UniProtKB">
        <authorList>
            <consortium name="EnsemblPlants"/>
        </authorList>
    </citation>
    <scope>IDENTIFICATION</scope>
</reference>
<evidence type="ECO:0000313" key="1">
    <source>
        <dbReference type="EnsemblPlants" id="MELO3C031220.2.1"/>
    </source>
</evidence>
<organism evidence="1">
    <name type="scientific">Cucumis melo</name>
    <name type="common">Muskmelon</name>
    <dbReference type="NCBI Taxonomy" id="3656"/>
    <lineage>
        <taxon>Eukaryota</taxon>
        <taxon>Viridiplantae</taxon>
        <taxon>Streptophyta</taxon>
        <taxon>Embryophyta</taxon>
        <taxon>Tracheophyta</taxon>
        <taxon>Spermatophyta</taxon>
        <taxon>Magnoliopsida</taxon>
        <taxon>eudicotyledons</taxon>
        <taxon>Gunneridae</taxon>
        <taxon>Pentapetalae</taxon>
        <taxon>rosids</taxon>
        <taxon>fabids</taxon>
        <taxon>Cucurbitales</taxon>
        <taxon>Cucurbitaceae</taxon>
        <taxon>Benincaseae</taxon>
        <taxon>Cucumis</taxon>
    </lineage>
</organism>
<proteinExistence type="predicted"/>
<name>A0A9I9EBC5_CUCME</name>
<accession>A0A9I9EBC5</accession>
<sequence length="70" mass="7993">MQPHELFSTSQLFDYAQSSTNICSSLGLSLISLAFRRLLSEGEFLLGFSLIPRSVFVRIEEEQWLRNLGL</sequence>
<dbReference type="EnsemblPlants" id="MELO3C031220.2.1">
    <property type="protein sequence ID" value="MELO3C031220.2.1"/>
    <property type="gene ID" value="MELO3C031220.2"/>
</dbReference>
<dbReference type="Gramene" id="MELO3C031220.2.1">
    <property type="protein sequence ID" value="MELO3C031220.2.1"/>
    <property type="gene ID" value="MELO3C031220.2"/>
</dbReference>